<feature type="compositionally biased region" description="Basic and acidic residues" evidence="2">
    <location>
        <begin position="183"/>
        <end position="192"/>
    </location>
</feature>
<keyword evidence="4" id="KW-1185">Reference proteome</keyword>
<evidence type="ECO:0000256" key="1">
    <source>
        <dbReference type="SAM" id="Coils"/>
    </source>
</evidence>
<organism evidence="3 4">
    <name type="scientific">Tritrichomonas musculus</name>
    <dbReference type="NCBI Taxonomy" id="1915356"/>
    <lineage>
        <taxon>Eukaryota</taxon>
        <taxon>Metamonada</taxon>
        <taxon>Parabasalia</taxon>
        <taxon>Tritrichomonadida</taxon>
        <taxon>Tritrichomonadidae</taxon>
        <taxon>Tritrichomonas</taxon>
    </lineage>
</organism>
<feature type="compositionally biased region" description="Basic and acidic residues" evidence="2">
    <location>
        <begin position="201"/>
        <end position="212"/>
    </location>
</feature>
<comment type="caution">
    <text evidence="3">The sequence shown here is derived from an EMBL/GenBank/DDBJ whole genome shotgun (WGS) entry which is preliminary data.</text>
</comment>
<proteinExistence type="predicted"/>
<dbReference type="EMBL" id="JAPFFF010000036">
    <property type="protein sequence ID" value="KAK8842988.1"/>
    <property type="molecule type" value="Genomic_DNA"/>
</dbReference>
<feature type="region of interest" description="Disordered" evidence="2">
    <location>
        <begin position="183"/>
        <end position="212"/>
    </location>
</feature>
<feature type="coiled-coil region" evidence="1">
    <location>
        <begin position="331"/>
        <end position="372"/>
    </location>
</feature>
<feature type="coiled-coil region" evidence="1">
    <location>
        <begin position="222"/>
        <end position="257"/>
    </location>
</feature>
<sequence length="500" mass="58478">MNENTPSEKKEKPQIVYPKIIPKSIVESPEPLPFSLRNKSVIDAMSLLGISADDIAALPYQHFLKTEKDESHAMSAYKCHMSIRSDLIKQIQETRKSIQEQSDLKSSPDVIYEKKLATRDANILKTKLDQNKQILKTIALNQLRQAYKIQQGEEKIQYQQKISMGYDEKRTQKLNEAQEKIDKQFSKQETQKNDTFLNKTDTSKKSDDESEKRILFVTQQKKQQLEERASKTDKKIKETIERQNRQYNDKISQMQQRLNKNDEVMSSIPHKLQERDDRLSQKATLREEQSKAVEKRNFEYVSQKVGKVEKLLQTEQINFEKVMTTNKKQTNEKIEKEATLLKKRNEAAERIFNKQREELENYKNKLEQRDTMIRKNQDDLYKEKLNKLHQNKIERENKTAAVKRSQRARDCATAFSFRKKITWSNNGLNDLQNQRAKSQLARAKASETFATQMNDTVQMLPKIVNLNDDQKVQELVRILGISEEEAKKIVLAAKSPSSIH</sequence>
<evidence type="ECO:0000313" key="4">
    <source>
        <dbReference type="Proteomes" id="UP001470230"/>
    </source>
</evidence>
<gene>
    <name evidence="3" type="ORF">M9Y10_025175</name>
</gene>
<accession>A0ABR2HB20</accession>
<keyword evidence="1" id="KW-0175">Coiled coil</keyword>
<reference evidence="3 4" key="1">
    <citation type="submission" date="2024-04" db="EMBL/GenBank/DDBJ databases">
        <title>Tritrichomonas musculus Genome.</title>
        <authorList>
            <person name="Alves-Ferreira E."/>
            <person name="Grigg M."/>
            <person name="Lorenzi H."/>
            <person name="Galac M."/>
        </authorList>
    </citation>
    <scope>NUCLEOTIDE SEQUENCE [LARGE SCALE GENOMIC DNA]</scope>
    <source>
        <strain evidence="3 4">EAF2021</strain>
    </source>
</reference>
<evidence type="ECO:0000313" key="3">
    <source>
        <dbReference type="EMBL" id="KAK8842988.1"/>
    </source>
</evidence>
<protein>
    <submittedName>
        <fullName evidence="3">Uncharacterized protein</fullName>
    </submittedName>
</protein>
<dbReference type="Proteomes" id="UP001470230">
    <property type="component" value="Unassembled WGS sequence"/>
</dbReference>
<name>A0ABR2HB20_9EUKA</name>
<evidence type="ECO:0000256" key="2">
    <source>
        <dbReference type="SAM" id="MobiDB-lite"/>
    </source>
</evidence>